<protein>
    <submittedName>
        <fullName evidence="1">Uncharacterized protein</fullName>
    </submittedName>
</protein>
<dbReference type="AlphaFoldDB" id="A0A2W4UMP9"/>
<proteinExistence type="predicted"/>
<sequence length="143" mass="15234">MGAIALGNTLSSCVGHSAPQPRSITLKQQWEINPGDDISGSLVSGSLGDISLVLKKGVRVKAPFDGQMEPSELAGCDFYSTPEIPAYLFRLCGLSQTSHGEVKAGQTLGKASYISFATLRKQPDGTWIMVEPARGVLEKVIQK</sequence>
<dbReference type="Proteomes" id="UP000249354">
    <property type="component" value="Unassembled WGS sequence"/>
</dbReference>
<reference evidence="1 2" key="2">
    <citation type="submission" date="2018-06" db="EMBL/GenBank/DDBJ databases">
        <title>Metagenomic assembly of (sub)arctic Cyanobacteria and their associated microbiome from non-axenic cultures.</title>
        <authorList>
            <person name="Baurain D."/>
        </authorList>
    </citation>
    <scope>NUCLEOTIDE SEQUENCE [LARGE SCALE GENOMIC DNA]</scope>
    <source>
        <strain evidence="1">ULC129bin1</strain>
    </source>
</reference>
<evidence type="ECO:0000313" key="2">
    <source>
        <dbReference type="Proteomes" id="UP000249354"/>
    </source>
</evidence>
<comment type="caution">
    <text evidence="1">The sequence shown here is derived from an EMBL/GenBank/DDBJ whole genome shotgun (WGS) entry which is preliminary data.</text>
</comment>
<reference evidence="2" key="1">
    <citation type="submission" date="2018-04" db="EMBL/GenBank/DDBJ databases">
        <authorList>
            <person name="Cornet L."/>
        </authorList>
    </citation>
    <scope>NUCLEOTIDE SEQUENCE [LARGE SCALE GENOMIC DNA]</scope>
</reference>
<name>A0A2W4UMP9_9CYAN</name>
<organism evidence="1 2">
    <name type="scientific">Leptolyngbya foveolarum</name>
    <dbReference type="NCBI Taxonomy" id="47253"/>
    <lineage>
        <taxon>Bacteria</taxon>
        <taxon>Bacillati</taxon>
        <taxon>Cyanobacteriota</taxon>
        <taxon>Cyanophyceae</taxon>
        <taxon>Leptolyngbyales</taxon>
        <taxon>Leptolyngbyaceae</taxon>
        <taxon>Leptolyngbya group</taxon>
        <taxon>Leptolyngbya</taxon>
    </lineage>
</organism>
<accession>A0A2W4UMP9</accession>
<gene>
    <name evidence="1" type="ORF">DCF25_06505</name>
</gene>
<evidence type="ECO:0000313" key="1">
    <source>
        <dbReference type="EMBL" id="PZO20517.1"/>
    </source>
</evidence>
<dbReference type="EMBL" id="QBMC01000029">
    <property type="protein sequence ID" value="PZO20517.1"/>
    <property type="molecule type" value="Genomic_DNA"/>
</dbReference>